<keyword evidence="1" id="KW-1133">Transmembrane helix</keyword>
<feature type="transmembrane region" description="Helical" evidence="1">
    <location>
        <begin position="100"/>
        <end position="122"/>
    </location>
</feature>
<evidence type="ECO:0000313" key="4">
    <source>
        <dbReference type="Proteomes" id="UP000253606"/>
    </source>
</evidence>
<dbReference type="RefSeq" id="WP_114205503.1">
    <property type="nucleotide sequence ID" value="NZ_CP030840.1"/>
</dbReference>
<feature type="transmembrane region" description="Helical" evidence="1">
    <location>
        <begin position="205"/>
        <end position="228"/>
    </location>
</feature>
<dbReference type="EMBL" id="CP030840">
    <property type="protein sequence ID" value="AXC09726.1"/>
    <property type="molecule type" value="Genomic_DNA"/>
</dbReference>
<proteinExistence type="predicted"/>
<dbReference type="InterPro" id="IPR003675">
    <property type="entry name" value="Rce1/LyrA-like_dom"/>
</dbReference>
<accession>A0A2Z5FTA7</accession>
<organism evidence="3 4">
    <name type="scientific">Acidisarcina polymorpha</name>
    <dbReference type="NCBI Taxonomy" id="2211140"/>
    <lineage>
        <taxon>Bacteria</taxon>
        <taxon>Pseudomonadati</taxon>
        <taxon>Acidobacteriota</taxon>
        <taxon>Terriglobia</taxon>
        <taxon>Terriglobales</taxon>
        <taxon>Acidobacteriaceae</taxon>
        <taxon>Acidisarcina</taxon>
    </lineage>
</organism>
<feature type="domain" description="CAAX prenyl protease 2/Lysostaphin resistance protein A-like" evidence="2">
    <location>
        <begin position="147"/>
        <end position="243"/>
    </location>
</feature>
<evidence type="ECO:0000259" key="2">
    <source>
        <dbReference type="Pfam" id="PF02517"/>
    </source>
</evidence>
<dbReference type="AlphaFoldDB" id="A0A2Z5FTA7"/>
<dbReference type="Proteomes" id="UP000253606">
    <property type="component" value="Chromosome"/>
</dbReference>
<feature type="transmembrane region" description="Helical" evidence="1">
    <location>
        <begin position="248"/>
        <end position="267"/>
    </location>
</feature>
<reference evidence="3 4" key="1">
    <citation type="journal article" date="2018" name="Front. Microbiol.">
        <title>Hydrolytic Capabilities as a Key to Environmental Success: Chitinolytic and Cellulolytic Acidobacteria From Acidic Sub-arctic Soils and Boreal Peatlands.</title>
        <authorList>
            <person name="Belova S.E."/>
            <person name="Ravin N.V."/>
            <person name="Pankratov T.A."/>
            <person name="Rakitin A.L."/>
            <person name="Ivanova A.A."/>
            <person name="Beletsky A.V."/>
            <person name="Mardanov A.V."/>
            <person name="Sinninghe Damste J.S."/>
            <person name="Dedysh S.N."/>
        </authorList>
    </citation>
    <scope>NUCLEOTIDE SEQUENCE [LARGE SCALE GENOMIC DNA]</scope>
    <source>
        <strain evidence="3 4">SBC82</strain>
    </source>
</reference>
<dbReference type="OrthoDB" id="1523022at2"/>
<keyword evidence="4" id="KW-1185">Reference proteome</keyword>
<feature type="transmembrane region" description="Helical" evidence="1">
    <location>
        <begin position="60"/>
        <end position="80"/>
    </location>
</feature>
<name>A0A2Z5FTA7_9BACT</name>
<sequence length="330" mass="36803">MKRTAALLEVLSIYLAAGALEDKIISLMVHWQFAVPASPLDLLTAHATDADLLLATRRLLLIWLLQYGSYFLLIIPLNWWYRRRGPAAYGLTRAGNTWGWLLSAGVTAACLSECPVLIHSLVDTVHPLGAMAPWRQAFFDMSWRRWQFWLFAAVLSYAAVPVLEELLFRGYYQRRLAEDWGDGPAIVGTSCLFVFAHRQYLIPNAYNITMVASLFCLAAGLGIVFAYTRSLIPSMIAHAIINIPMTPGWQLATLIAFVIGIVMTFRAGALATRTVFRHTAPAACVLLALIGTAYVIASQRMMFLSSVSIIFLIIAIVLEWLERRRKVPAT</sequence>
<evidence type="ECO:0000313" key="3">
    <source>
        <dbReference type="EMBL" id="AXC09726.1"/>
    </source>
</evidence>
<keyword evidence="1" id="KW-0472">Membrane</keyword>
<keyword evidence="1" id="KW-0812">Transmembrane</keyword>
<feature type="transmembrane region" description="Helical" evidence="1">
    <location>
        <begin position="303"/>
        <end position="321"/>
    </location>
</feature>
<dbReference type="GO" id="GO:0004175">
    <property type="term" value="F:endopeptidase activity"/>
    <property type="evidence" value="ECO:0007669"/>
    <property type="project" value="UniProtKB-ARBA"/>
</dbReference>
<feature type="transmembrane region" description="Helical" evidence="1">
    <location>
        <begin position="148"/>
        <end position="168"/>
    </location>
</feature>
<gene>
    <name evidence="3" type="ORF">ACPOL_0345</name>
</gene>
<evidence type="ECO:0000256" key="1">
    <source>
        <dbReference type="SAM" id="Phobius"/>
    </source>
</evidence>
<dbReference type="Pfam" id="PF02517">
    <property type="entry name" value="Rce1-like"/>
    <property type="match status" value="1"/>
</dbReference>
<dbReference type="KEGG" id="abas:ACPOL_0345"/>
<feature type="transmembrane region" description="Helical" evidence="1">
    <location>
        <begin position="279"/>
        <end position="297"/>
    </location>
</feature>
<protein>
    <recommendedName>
        <fullName evidence="2">CAAX prenyl protease 2/Lysostaphin resistance protein A-like domain-containing protein</fullName>
    </recommendedName>
</protein>
<dbReference type="GO" id="GO:0080120">
    <property type="term" value="P:CAAX-box protein maturation"/>
    <property type="evidence" value="ECO:0007669"/>
    <property type="project" value="UniProtKB-ARBA"/>
</dbReference>